<feature type="domain" description="SpaA-like prealbumin fold" evidence="2">
    <location>
        <begin position="896"/>
        <end position="984"/>
    </location>
</feature>
<dbReference type="InterPro" id="IPR013783">
    <property type="entry name" value="Ig-like_fold"/>
</dbReference>
<dbReference type="HOGENOM" id="CLU_238742_0_0_9"/>
<feature type="compositionally biased region" description="Polar residues" evidence="1">
    <location>
        <begin position="312"/>
        <end position="329"/>
    </location>
</feature>
<evidence type="ECO:0000256" key="1">
    <source>
        <dbReference type="SAM" id="MobiDB-lite"/>
    </source>
</evidence>
<name>A0A0F4LX35_9LACO</name>
<feature type="compositionally biased region" description="Low complexity" evidence="1">
    <location>
        <begin position="272"/>
        <end position="283"/>
    </location>
</feature>
<feature type="region of interest" description="Disordered" evidence="1">
    <location>
        <begin position="218"/>
        <end position="329"/>
    </location>
</feature>
<evidence type="ECO:0000259" key="2">
    <source>
        <dbReference type="Pfam" id="PF17802"/>
    </source>
</evidence>
<feature type="region of interest" description="Disordered" evidence="1">
    <location>
        <begin position="921"/>
        <end position="942"/>
    </location>
</feature>
<keyword evidence="4" id="KW-1185">Reference proteome</keyword>
<dbReference type="Gene3D" id="2.60.40.10">
    <property type="entry name" value="Immunoglobulins"/>
    <property type="match status" value="1"/>
</dbReference>
<dbReference type="Pfam" id="PF17802">
    <property type="entry name" value="SpaA"/>
    <property type="match status" value="1"/>
</dbReference>
<dbReference type="PATRIC" id="fig|1218492.5.peg.179"/>
<dbReference type="EMBL" id="JXJQ01000002">
    <property type="protein sequence ID" value="KJY63160.1"/>
    <property type="molecule type" value="Genomic_DNA"/>
</dbReference>
<feature type="compositionally biased region" description="Low complexity" evidence="1">
    <location>
        <begin position="297"/>
        <end position="311"/>
    </location>
</feature>
<feature type="compositionally biased region" description="Polar residues" evidence="1">
    <location>
        <begin position="926"/>
        <end position="942"/>
    </location>
</feature>
<gene>
    <name evidence="3" type="ORF">JG30_00670</name>
</gene>
<reference evidence="3 4" key="1">
    <citation type="submission" date="2015-01" db="EMBL/GenBank/DDBJ databases">
        <title>Comparative genomics of the lactic acid bacteria isolated from the honey bee gut.</title>
        <authorList>
            <person name="Ellegaard K.M."/>
            <person name="Tamarit D."/>
            <person name="Javelind E."/>
            <person name="Olofsson T."/>
            <person name="Andersson S.G."/>
            <person name="Vasquez A."/>
        </authorList>
    </citation>
    <scope>NUCLEOTIDE SEQUENCE [LARGE SCALE GENOMIC DNA]</scope>
    <source>
        <strain evidence="3 4">Bin4</strain>
    </source>
</reference>
<evidence type="ECO:0000313" key="4">
    <source>
        <dbReference type="Proteomes" id="UP000033558"/>
    </source>
</evidence>
<dbReference type="Proteomes" id="UP000033558">
    <property type="component" value="Unassembled WGS sequence"/>
</dbReference>
<comment type="caution">
    <text evidence="3">The sequence shown here is derived from an EMBL/GenBank/DDBJ whole genome shotgun (WGS) entry which is preliminary data.</text>
</comment>
<dbReference type="RefSeq" id="WP_046315180.1">
    <property type="nucleotide sequence ID" value="NZ_JBHSZT010000003.1"/>
</dbReference>
<sequence length="1774" mass="198006">MKKSRLWSLIIQVILTLILMVGQLPLSAWADTGSTPTPGPKLVTPAKAKNKQATFQQGVIQSPQAQDNRYQITTNLAAFQQTPNLQAVTIQIQPQAQKIVAHTKWILQVPVLAVDLTQLSKELPAGLQLTKDDEHGIVTVKADHDLKLKRQQNVQLNFPVRAVAGEFPFYLAMVYGQTQTTLPTTSLGTLKLSGLLAHYQPQTQTRSLEKVLGHPVATPAKTRSISPEHAKPSSPATHSSNSATPAPARQVKSEYHAPTKSQTRKPQPFSQTPTTAEPTTNTAKVIQQLAHKPQLKSTATASTNTTPPANAFNSSIAQRSDTPPAAINNSDQGIKIHAENTQTHELVQKLNDDSISTQDVTPEFAAYFDGEGMDNPDTTPTATVRVDAHGNGTLNVKQSGWYILHQTNNYQINSGWTYLVLNIDGSYTHSTMANYYAAYYDADKNQVTQAMSGGSQFLLPVYASDVTEYLKYMNDYFSSSIYYSWSQAWNYIQKNGGDVTFYGTGDLTKQLGQYEGTTYKYMGLNSFAYDSKHKTQYWNYVPEDQRYKYGLWLRNAMQYSKVLKHPLPQNIDVTQTPLALSTTKPALQKITTTSCNSADTSVQWTSDLVTLGSRKMQRVNISTQDRTTQKTLPASQYNVFFAGVEGNGNDGTLGVTLQKQRDMVNQLTGKLYLSNFNRDGWYILQQKDVTNNETDNETDYQVNGSYYAVKFSVLKGITEYFRVSQQYGDQIPLPPFVSDVTEYLKYMNDYFSSSIYYSWSQAWNYIQKNGGDVTFYGTGDLTKQLGQYEGTTYKYMGLNSFAYDSKHKTQYWNYVPEDQRYKYGLWLRNAMQYSKVLKHPLPQAIKVDETPLDLSTKNQEYLDLAPDQPAYNQGLTTADGFLTGQNGALNFRDKFIGIQKVDQDDNHQTLSGATFKVFDSGLDGKQTPQSNPKVSKSTDSHGITQMPVAGGDWYIIQEQGPPEGYSQNPNYYALKIDATDGIVAMMKDYSPTLQPVFKSSGQSNYGTELSLAPDTPAYKQPALTTDGFLIAQAGHLIFQDKFTGLAKLDYYDSTVPVSDAQFHLWYTGIDGDQAPVVVDNHSRIPTDSGYDETQTTFTTQGKGLLKLNMTATGWYVLAEGEPAPGYRDHQGFYYAFHWSGGSGVDQFCQGHELHLVQPFASDVTEYLKYMNDYFSSSIYYSWSQAWNYIQKNGGGVTFYGTGDLTKQLGQYEGTTYKYMGLNSFAYDSKHKTQYWNYVPEDQRYKYGLWLRNAMQYSKVLRHPLPQTIKLDKTPLALSTKSHSIVQLPYADKQNYNAPYRKGVTSFDGFLTAKNGALYMRNVPVTYLTLDEDNPLVIRRSDLGKVSWRGTWHDLYCQPNNQQTAKVSLQIDDQKAADITQPTTARIVGTDEFGQNDFSVQFLNDTSAPTAIDATHGSAGLITANHDTALGEHTLTFQAHGSVDSAVIKKKLIVVPDNYPYGAQITKDFTVNQKNKHQTQAVLSDLQHGTGDLVTVYTHLKNTGDPLHAGKITTQIPSQFNYLGPTQGTIELTTQTQEKVSAAVTFDGTNLTVTLPDPLPQNSEYTLQYDLQQIAPMPLSYPGPSGGAQAQDHFSADSGNTEYPYYGTNSNTVHWYSNQALWVQLLRVPPLDFGTKLLIKDYKNAFFNNTATTEDATQNVLQLKDRGYNQQNTWQLTANLSAFSNLQDPTATLPDAYIHYGNDQTFNQPANTTFNKDIYPNQPPVVLLERTSGKLPGGADIIQQLKQVRLQLGSQDPKPGSYRATMTYTLTQSLQ</sequence>
<protein>
    <recommendedName>
        <fullName evidence="2">SpaA-like prealbumin fold domain-containing protein</fullName>
    </recommendedName>
</protein>
<organism evidence="3 4">
    <name type="scientific">Bombilactobacillus mellifer</name>
    <dbReference type="NCBI Taxonomy" id="1218492"/>
    <lineage>
        <taxon>Bacteria</taxon>
        <taxon>Bacillati</taxon>
        <taxon>Bacillota</taxon>
        <taxon>Bacilli</taxon>
        <taxon>Lactobacillales</taxon>
        <taxon>Lactobacillaceae</taxon>
        <taxon>Bombilactobacillus</taxon>
    </lineage>
</organism>
<feature type="compositionally biased region" description="Polar residues" evidence="1">
    <location>
        <begin position="234"/>
        <end position="244"/>
    </location>
</feature>
<dbReference type="InterPro" id="IPR041033">
    <property type="entry name" value="SpaA_PFL_dom_1"/>
</dbReference>
<feature type="compositionally biased region" description="Polar residues" evidence="1">
    <location>
        <begin position="259"/>
        <end position="271"/>
    </location>
</feature>
<accession>A0A0F4LX35</accession>
<proteinExistence type="predicted"/>
<dbReference type="OrthoDB" id="2056845at2"/>
<dbReference type="STRING" id="1218492.JG30_00670"/>
<evidence type="ECO:0000313" key="3">
    <source>
        <dbReference type="EMBL" id="KJY63160.1"/>
    </source>
</evidence>